<dbReference type="Gene3D" id="3.30.1150.10">
    <property type="match status" value="1"/>
</dbReference>
<evidence type="ECO:0000313" key="6">
    <source>
        <dbReference type="EMBL" id="SFJ43188.1"/>
    </source>
</evidence>
<keyword evidence="2" id="KW-0812">Transmembrane</keyword>
<sequence length="171" mass="17933">MKQRVLGGVILALGLAVLTACTSDRPSVPDSATIVRLCRERLGQSGQPAPDSLDQLTRPQWSRYTGCLISTNLRIASRDRAGYPESIVSVRFAPDGSVASAQLLHSTGDAAWDTLAAQAIAAAAPLPHAPTGQPATRIDLRFASSPRLGLSTETHWSAHTCTTVGSATSCN</sequence>
<evidence type="ECO:0000256" key="3">
    <source>
        <dbReference type="ARBA" id="ARBA00022989"/>
    </source>
</evidence>
<evidence type="ECO:0000313" key="7">
    <source>
        <dbReference type="Proteomes" id="UP000199548"/>
    </source>
</evidence>
<reference evidence="6 7" key="1">
    <citation type="submission" date="2016-10" db="EMBL/GenBank/DDBJ databases">
        <authorList>
            <person name="de Groot N.N."/>
        </authorList>
    </citation>
    <scope>NUCLEOTIDE SEQUENCE [LARGE SCALE GENOMIC DNA]</scope>
    <source>
        <strain evidence="6 7">LMG 23650</strain>
    </source>
</reference>
<dbReference type="Pfam" id="PF13103">
    <property type="entry name" value="TonB_2"/>
    <property type="match status" value="1"/>
</dbReference>
<dbReference type="STRING" id="420953.SAMN05192543_107127"/>
<organism evidence="6 7">
    <name type="scientific">Paraburkholderia megapolitana</name>
    <dbReference type="NCBI Taxonomy" id="420953"/>
    <lineage>
        <taxon>Bacteria</taxon>
        <taxon>Pseudomonadati</taxon>
        <taxon>Pseudomonadota</taxon>
        <taxon>Betaproteobacteria</taxon>
        <taxon>Burkholderiales</taxon>
        <taxon>Burkholderiaceae</taxon>
        <taxon>Paraburkholderia</taxon>
    </lineage>
</organism>
<feature type="chain" id="PRO_5011515601" evidence="5">
    <location>
        <begin position="23"/>
        <end position="171"/>
    </location>
</feature>
<evidence type="ECO:0000256" key="1">
    <source>
        <dbReference type="ARBA" id="ARBA00004167"/>
    </source>
</evidence>
<dbReference type="AlphaFoldDB" id="A0A1I3RA44"/>
<dbReference type="SUPFAM" id="SSF74653">
    <property type="entry name" value="TolA/TonB C-terminal domain"/>
    <property type="match status" value="1"/>
</dbReference>
<dbReference type="InterPro" id="IPR006260">
    <property type="entry name" value="TonB/TolA_C"/>
</dbReference>
<dbReference type="Proteomes" id="UP000199548">
    <property type="component" value="Unassembled WGS sequence"/>
</dbReference>
<keyword evidence="3" id="KW-1133">Transmembrane helix</keyword>
<keyword evidence="5" id="KW-0732">Signal</keyword>
<dbReference type="EMBL" id="FOQU01000007">
    <property type="protein sequence ID" value="SFJ43188.1"/>
    <property type="molecule type" value="Genomic_DNA"/>
</dbReference>
<evidence type="ECO:0000256" key="4">
    <source>
        <dbReference type="ARBA" id="ARBA00023136"/>
    </source>
</evidence>
<dbReference type="PROSITE" id="PS51257">
    <property type="entry name" value="PROKAR_LIPOPROTEIN"/>
    <property type="match status" value="1"/>
</dbReference>
<dbReference type="RefSeq" id="WP_170275814.1">
    <property type="nucleotide sequence ID" value="NZ_CP041745.1"/>
</dbReference>
<evidence type="ECO:0000256" key="2">
    <source>
        <dbReference type="ARBA" id="ARBA00022692"/>
    </source>
</evidence>
<name>A0A1I3RA44_9BURK</name>
<dbReference type="GO" id="GO:0016020">
    <property type="term" value="C:membrane"/>
    <property type="evidence" value="ECO:0007669"/>
    <property type="project" value="UniProtKB-SubCell"/>
</dbReference>
<dbReference type="NCBIfam" id="TIGR01352">
    <property type="entry name" value="tonB_Cterm"/>
    <property type="match status" value="1"/>
</dbReference>
<keyword evidence="7" id="KW-1185">Reference proteome</keyword>
<gene>
    <name evidence="6" type="ORF">SAMN05192543_107127</name>
</gene>
<evidence type="ECO:0000256" key="5">
    <source>
        <dbReference type="SAM" id="SignalP"/>
    </source>
</evidence>
<proteinExistence type="predicted"/>
<keyword evidence="4" id="KW-0472">Membrane</keyword>
<protein>
    <submittedName>
        <fullName evidence="6">TonB family C-terminal domain-containing protein</fullName>
    </submittedName>
</protein>
<accession>A0A1I3RA44</accession>
<feature type="signal peptide" evidence="5">
    <location>
        <begin position="1"/>
        <end position="22"/>
    </location>
</feature>
<comment type="subcellular location">
    <subcellularLocation>
        <location evidence="1">Membrane</location>
        <topology evidence="1">Single-pass membrane protein</topology>
    </subcellularLocation>
</comment>